<feature type="compositionally biased region" description="Polar residues" evidence="1">
    <location>
        <begin position="384"/>
        <end position="396"/>
    </location>
</feature>
<organism evidence="2 3">
    <name type="scientific">Lingula anatina</name>
    <name type="common">Brachiopod</name>
    <name type="synonym">Lingula unguis</name>
    <dbReference type="NCBI Taxonomy" id="7574"/>
    <lineage>
        <taxon>Eukaryota</taxon>
        <taxon>Metazoa</taxon>
        <taxon>Spiralia</taxon>
        <taxon>Lophotrochozoa</taxon>
        <taxon>Brachiopoda</taxon>
        <taxon>Linguliformea</taxon>
        <taxon>Lingulata</taxon>
        <taxon>Lingulida</taxon>
        <taxon>Linguloidea</taxon>
        <taxon>Lingulidae</taxon>
        <taxon>Lingula</taxon>
    </lineage>
</organism>
<feature type="compositionally biased region" description="Acidic residues" evidence="1">
    <location>
        <begin position="1412"/>
        <end position="1421"/>
    </location>
</feature>
<feature type="region of interest" description="Disordered" evidence="1">
    <location>
        <begin position="660"/>
        <end position="724"/>
    </location>
</feature>
<dbReference type="InterPro" id="IPR031440">
    <property type="entry name" value="DUF4670"/>
</dbReference>
<name>A0A1S3JDP9_LINAN</name>
<evidence type="ECO:0000313" key="3">
    <source>
        <dbReference type="RefSeq" id="XP_013408458.1"/>
    </source>
</evidence>
<protein>
    <submittedName>
        <fullName evidence="3">Titin homolog</fullName>
    </submittedName>
</protein>
<dbReference type="GeneID" id="106172352"/>
<keyword evidence="2" id="KW-1185">Reference proteome</keyword>
<feature type="compositionally biased region" description="Polar residues" evidence="1">
    <location>
        <begin position="710"/>
        <end position="719"/>
    </location>
</feature>
<feature type="compositionally biased region" description="Low complexity" evidence="1">
    <location>
        <begin position="414"/>
        <end position="423"/>
    </location>
</feature>
<feature type="compositionally biased region" description="Basic and acidic residues" evidence="1">
    <location>
        <begin position="1353"/>
        <end position="1362"/>
    </location>
</feature>
<feature type="compositionally biased region" description="Basic and acidic residues" evidence="1">
    <location>
        <begin position="1539"/>
        <end position="1566"/>
    </location>
</feature>
<feature type="compositionally biased region" description="Low complexity" evidence="1">
    <location>
        <begin position="1363"/>
        <end position="1377"/>
    </location>
</feature>
<feature type="compositionally biased region" description="Polar residues" evidence="1">
    <location>
        <begin position="483"/>
        <end position="505"/>
    </location>
</feature>
<dbReference type="Pfam" id="PF15709">
    <property type="entry name" value="DUF4670"/>
    <property type="match status" value="1"/>
</dbReference>
<feature type="compositionally biased region" description="Low complexity" evidence="1">
    <location>
        <begin position="1044"/>
        <end position="1069"/>
    </location>
</feature>
<feature type="compositionally biased region" description="Basic and acidic residues" evidence="1">
    <location>
        <begin position="1164"/>
        <end position="1175"/>
    </location>
</feature>
<feature type="region of interest" description="Disordered" evidence="1">
    <location>
        <begin position="480"/>
        <end position="577"/>
    </location>
</feature>
<feature type="compositionally biased region" description="Low complexity" evidence="1">
    <location>
        <begin position="603"/>
        <end position="618"/>
    </location>
</feature>
<accession>A0A1S3JDP9</accession>
<feature type="region of interest" description="Disordered" evidence="1">
    <location>
        <begin position="998"/>
        <end position="1205"/>
    </location>
</feature>
<reference evidence="3" key="1">
    <citation type="submission" date="2025-08" db="UniProtKB">
        <authorList>
            <consortium name="RefSeq"/>
        </authorList>
    </citation>
    <scope>IDENTIFICATION</scope>
    <source>
        <tissue evidence="3">Gonads</tissue>
    </source>
</reference>
<feature type="region of interest" description="Disordered" evidence="1">
    <location>
        <begin position="376"/>
        <end position="423"/>
    </location>
</feature>
<dbReference type="OrthoDB" id="6162046at2759"/>
<feature type="region of interest" description="Disordered" evidence="1">
    <location>
        <begin position="259"/>
        <end position="282"/>
    </location>
</feature>
<dbReference type="Proteomes" id="UP000085678">
    <property type="component" value="Unplaced"/>
</dbReference>
<dbReference type="PANTHER" id="PTHR21937:SF5">
    <property type="entry name" value="GENE 973-RELATED"/>
    <property type="match status" value="1"/>
</dbReference>
<evidence type="ECO:0000256" key="1">
    <source>
        <dbReference type="SAM" id="MobiDB-lite"/>
    </source>
</evidence>
<dbReference type="InParanoid" id="A0A1S3JDP9"/>
<feature type="compositionally biased region" description="Basic and acidic residues" evidence="1">
    <location>
        <begin position="1431"/>
        <end position="1497"/>
    </location>
</feature>
<feature type="compositionally biased region" description="Basic and acidic residues" evidence="1">
    <location>
        <begin position="1580"/>
        <end position="1607"/>
    </location>
</feature>
<proteinExistence type="predicted"/>
<feature type="compositionally biased region" description="Acidic residues" evidence="1">
    <location>
        <begin position="510"/>
        <end position="524"/>
    </location>
</feature>
<feature type="compositionally biased region" description="Basic residues" evidence="1">
    <location>
        <begin position="1307"/>
        <end position="1331"/>
    </location>
</feature>
<feature type="region of interest" description="Disordered" evidence="1">
    <location>
        <begin position="592"/>
        <end position="640"/>
    </location>
</feature>
<feature type="compositionally biased region" description="Basic and acidic residues" evidence="1">
    <location>
        <begin position="1071"/>
        <end position="1084"/>
    </location>
</feature>
<dbReference type="PANTHER" id="PTHR21937">
    <property type="entry name" value="CCDC66 DOMAIN-CONTAINING PROTEIN"/>
    <property type="match status" value="1"/>
</dbReference>
<feature type="compositionally biased region" description="Low complexity" evidence="1">
    <location>
        <begin position="1237"/>
        <end position="1252"/>
    </location>
</feature>
<feature type="region of interest" description="Disordered" evidence="1">
    <location>
        <begin position="1218"/>
        <end position="1516"/>
    </location>
</feature>
<feature type="compositionally biased region" description="Basic and acidic residues" evidence="1">
    <location>
        <begin position="1383"/>
        <end position="1401"/>
    </location>
</feature>
<feature type="compositionally biased region" description="Low complexity" evidence="1">
    <location>
        <begin position="1011"/>
        <end position="1029"/>
    </location>
</feature>
<feature type="compositionally biased region" description="Low complexity" evidence="1">
    <location>
        <begin position="1135"/>
        <end position="1163"/>
    </location>
</feature>
<dbReference type="KEGG" id="lak:106172352"/>
<feature type="compositionally biased region" description="Basic and acidic residues" evidence="1">
    <location>
        <begin position="674"/>
        <end position="683"/>
    </location>
</feature>
<dbReference type="RefSeq" id="XP_013408458.1">
    <property type="nucleotide sequence ID" value="XM_013553004.1"/>
</dbReference>
<feature type="compositionally biased region" description="Basic and acidic residues" evidence="1">
    <location>
        <begin position="535"/>
        <end position="548"/>
    </location>
</feature>
<feature type="compositionally biased region" description="Basic and acidic residues" evidence="1">
    <location>
        <begin position="1505"/>
        <end position="1516"/>
    </location>
</feature>
<gene>
    <name evidence="3" type="primary">LOC106172352</name>
</gene>
<evidence type="ECO:0000313" key="2">
    <source>
        <dbReference type="Proteomes" id="UP000085678"/>
    </source>
</evidence>
<feature type="region of interest" description="Disordered" evidence="1">
    <location>
        <begin position="1539"/>
        <end position="1607"/>
    </location>
</feature>
<dbReference type="STRING" id="7574.A0A1S3JDP9"/>
<sequence length="1683" mass="186328">MTSGLMNLSLLSRGIGEVQQNGHEKVEVKLEPEDYFNWADDPKRLYLPPIQPKVAFESPRSMGNNKSPRETHEVHLPKTFTTRKGALLLFSEDMLLHSKHGHGHRKHRKRRHHVHSKSLDDIDFRTVEDFTKSILAYGGSGNDHISLKFLRPGMKDLLQEHMIRPGFSARRYLSSWTKCLDDSVLGKLTSQGLLSDKSLTETNPLLPNLRRRINDNLSQIPGPYRLMRQMLMSPGSLSGYMFYRMRPTTQESAILEVTEKDVTSGESPARPGDSVQSNRPDTRGTIKIFRQEGGVTQEVDYDDLDKKTKEHVLTDLLVKSAISHALKKQQEMYEKSLAEKRASISTDATAFHMAEAIENLVNDNSNQIVIVKGAKPAPPEVAPSEQSTMQPSSGEDQSAGWPDINEQDLKKSSGKGSAASSKMSAASLSKLPAAAPAPSVDMLPSAGKGEFSKAPVLPPIQAGLTAQGPGVVPHVHIEPPTPQQSILASREQTNLTRTASQMTNSRLEEHDEEDEGLEDQEEQEQWATHVDEEEIMKKANEKSAEKKSRVPLSARSSRSKGPMAAGGPHLHSSAESLSASLNSLDDLPRVHSARSGFKASPLGSVTGKSVSSKKSIGSAQSYASHRSHKSTKSDDSHKGSVVLLNGGALSIGGAVIMKPKDSEEHLAVEVGGGDGRDSGHHSEEEEAPLHASGHARARAAPAARTKETTQQESKVTEGSSDVERQYGKYRAVDFHGGDFDATASMYTWSYNPQGESVSKFGTSVRSSTIITGHTADSVSEGLPASEYSVPPAKSSNTPAVFLEPEIRVQKSLSPGSSLGHSDVLTGLEADNQSHSHTSEAEAAAAVTESQQEAEKKLIEALTAHARAIAVSVLNKSDAGQDLEEDARLAAELWMERLPTPTQIISRSQSLKDVSYLDYEHDHDEDEAVMEIVKRRMKSAEPTAAEYRDLLRETLASVVTKGTGSPSVHSVDEVSPELIEALANKEDIRPEDLEIIQNEEGKSVIRSRTHSQSHSQSKTQSRSQSQTHSRGLSHGHSEARKGTGRSEVSQHSSHVSQSRRSSGSAVRSAVDTLERKASGQEDGHVMPEASAADQMEDVDAQVASMDLIPYAPLPPIATADDSSAQPSLPPDGSGESFKPSAPGSPAKSSKSAKSGKSAKSVKFVENVKEEKTDPVKGKKKASAKKAGETLVVTVTDDVEPELSKEEADKKVLAEVAQELAQADAKSTKSAKSDKSSKSAKSGKSAKSAKSGASKKSKTPDDKKISEKEFVVGKVENKKELEELYAQPEDPAAKDAKKPKKPSVPVVSKAKKTAPKGKKKKEAAPAKKSKAKKKVEEADEDEPPKTLTPTTVMEVKAEEGEKQSGTESPTPSHTTTESSMSFIIVRDEFEATPEPEEKSETKSRVLSSIHTEKTEEEEEEGGSETESVQLKNVTDKAARERKRQADRERRKQEVERKRKEREEQIRKEKEAQEAKEKLWKEMEEERRRKEEEIRLRKEQAEEEERLAEEREKEAEKRRLAEMDREKRMKEEYVRKLEEMRKKQKLEEEKRKELERQRQEEEERLRLEEEAMLATMAEAEREEYERKKKEEAELRAKREEEERIKREEELQKQMEAAQKYAEEMARKKAEFEARMMFNRGLQVEASGLDHTQDINRAFVWSYYELLQWLGIDIPDFEKQKHNLDNL</sequence>
<feature type="compositionally biased region" description="Basic and acidic residues" evidence="1">
    <location>
        <begin position="1256"/>
        <end position="1280"/>
    </location>
</feature>